<dbReference type="Proteomes" id="UP000239872">
    <property type="component" value="Unassembled WGS sequence"/>
</dbReference>
<organism evidence="5 6">
    <name type="scientific">Flavipsychrobacter stenotrophus</name>
    <dbReference type="NCBI Taxonomy" id="2077091"/>
    <lineage>
        <taxon>Bacteria</taxon>
        <taxon>Pseudomonadati</taxon>
        <taxon>Bacteroidota</taxon>
        <taxon>Chitinophagia</taxon>
        <taxon>Chitinophagales</taxon>
        <taxon>Chitinophagaceae</taxon>
        <taxon>Flavipsychrobacter</taxon>
    </lineage>
</organism>
<dbReference type="PANTHER" id="PTHR47199">
    <property type="entry name" value="PHOTOSYSTEM II STABILITY/ASSEMBLY FACTOR HCF136, CHLOROPLASTIC"/>
    <property type="match status" value="1"/>
</dbReference>
<reference evidence="5 6" key="1">
    <citation type="submission" date="2018-01" db="EMBL/GenBank/DDBJ databases">
        <title>A novel member of the phylum Bacteroidetes isolated from glacier ice.</title>
        <authorList>
            <person name="Liu Q."/>
            <person name="Xin Y.-H."/>
        </authorList>
    </citation>
    <scope>NUCLEOTIDE SEQUENCE [LARGE SCALE GENOMIC DNA]</scope>
    <source>
        <strain evidence="5 6">RB1R16</strain>
    </source>
</reference>
<sequence length="351" mass="38635">MKRWMLCCLLLLSLTAASARVAEWWHIDTKTNASFRGLSVVDDSVAWVSGSKGWVGKTVNGGKHWTWQQVKGYGQCDFRSLYAFNGKEAVIAHAGSPAYVLRTEDGGATWKKVYENDDTAAFIDGIDFATREIGMIYGDPINGRMLLLNTVDGGRTWTELPLKQRPLMSTGEASFAASGTCIKYLDKKRVVIATGGTVSRLLISKNNGGKWTSVSTPILQGESSTGVFSFLAISPRRWLIVGGNYKRDTLSEANCFYTRNRGRTWYAPVVTTRGYRECVIEAPDAIKPMADGTLLAVGPSGQDISYDNGVSWSTFSNQEQFHVIKKARHGKLIIMAGGQGKVAILRHVRLY</sequence>
<dbReference type="RefSeq" id="WP_105039533.1">
    <property type="nucleotide sequence ID" value="NZ_PPSL01000003.1"/>
</dbReference>
<dbReference type="InterPro" id="IPR028203">
    <property type="entry name" value="PSII_CF48-like_dom"/>
</dbReference>
<dbReference type="PANTHER" id="PTHR47199:SF2">
    <property type="entry name" value="PHOTOSYSTEM II STABILITY_ASSEMBLY FACTOR HCF136, CHLOROPLASTIC"/>
    <property type="match status" value="1"/>
</dbReference>
<evidence type="ECO:0000256" key="2">
    <source>
        <dbReference type="ARBA" id="ARBA00023276"/>
    </source>
</evidence>
<proteinExistence type="predicted"/>
<evidence type="ECO:0000313" key="5">
    <source>
        <dbReference type="EMBL" id="PQJ10806.1"/>
    </source>
</evidence>
<feature type="chain" id="PRO_5015504220" evidence="3">
    <location>
        <begin position="20"/>
        <end position="351"/>
    </location>
</feature>
<dbReference type="Gene3D" id="2.120.10.10">
    <property type="match status" value="1"/>
</dbReference>
<dbReference type="GO" id="GO:0009523">
    <property type="term" value="C:photosystem II"/>
    <property type="evidence" value="ECO:0007669"/>
    <property type="project" value="UniProtKB-KW"/>
</dbReference>
<dbReference type="Gene3D" id="2.130.10.10">
    <property type="entry name" value="YVTN repeat-like/Quinoprotein amine dehydrogenase"/>
    <property type="match status" value="1"/>
</dbReference>
<keyword evidence="1" id="KW-0602">Photosynthesis</keyword>
<gene>
    <name evidence="5" type="ORF">CJD36_012615</name>
</gene>
<dbReference type="OrthoDB" id="9813892at2"/>
<evidence type="ECO:0000256" key="1">
    <source>
        <dbReference type="ARBA" id="ARBA00022531"/>
    </source>
</evidence>
<keyword evidence="6" id="KW-1185">Reference proteome</keyword>
<dbReference type="GO" id="GO:0015979">
    <property type="term" value="P:photosynthesis"/>
    <property type="evidence" value="ECO:0007669"/>
    <property type="project" value="UniProtKB-KW"/>
</dbReference>
<dbReference type="InterPro" id="IPR015943">
    <property type="entry name" value="WD40/YVTN_repeat-like_dom_sf"/>
</dbReference>
<accession>A0A2S7SWA6</accession>
<feature type="domain" description="Photosynthesis system II assembly factor Ycf48/Hcf136-like" evidence="4">
    <location>
        <begin position="18"/>
        <end position="114"/>
    </location>
</feature>
<protein>
    <submittedName>
        <fullName evidence="5">Oxidoreductase</fullName>
    </submittedName>
</protein>
<dbReference type="SUPFAM" id="SSF110296">
    <property type="entry name" value="Oligoxyloglucan reducing end-specific cellobiohydrolase"/>
    <property type="match status" value="1"/>
</dbReference>
<dbReference type="AlphaFoldDB" id="A0A2S7SWA6"/>
<keyword evidence="2" id="KW-0604">Photosystem II</keyword>
<name>A0A2S7SWA6_9BACT</name>
<dbReference type="EMBL" id="PPSL01000003">
    <property type="protein sequence ID" value="PQJ10806.1"/>
    <property type="molecule type" value="Genomic_DNA"/>
</dbReference>
<evidence type="ECO:0000256" key="3">
    <source>
        <dbReference type="SAM" id="SignalP"/>
    </source>
</evidence>
<evidence type="ECO:0000259" key="4">
    <source>
        <dbReference type="Pfam" id="PF14870"/>
    </source>
</evidence>
<comment type="caution">
    <text evidence="5">The sequence shown here is derived from an EMBL/GenBank/DDBJ whole genome shotgun (WGS) entry which is preliminary data.</text>
</comment>
<feature type="signal peptide" evidence="3">
    <location>
        <begin position="1"/>
        <end position="19"/>
    </location>
</feature>
<dbReference type="Pfam" id="PF14870">
    <property type="entry name" value="PSII_BNR"/>
    <property type="match status" value="1"/>
</dbReference>
<keyword evidence="3" id="KW-0732">Signal</keyword>
<dbReference type="CDD" id="cd15482">
    <property type="entry name" value="Sialidase_non-viral"/>
    <property type="match status" value="1"/>
</dbReference>
<evidence type="ECO:0000313" key="6">
    <source>
        <dbReference type="Proteomes" id="UP000239872"/>
    </source>
</evidence>